<dbReference type="InterPro" id="IPR029039">
    <property type="entry name" value="Flavoprotein-like_sf"/>
</dbReference>
<dbReference type="EMBL" id="JACONZ010000003">
    <property type="protein sequence ID" value="MBC5581914.1"/>
    <property type="molecule type" value="Genomic_DNA"/>
</dbReference>
<organism evidence="2 3">
    <name type="scientific">Anaerofilum hominis</name>
    <dbReference type="NCBI Taxonomy" id="2763016"/>
    <lineage>
        <taxon>Bacteria</taxon>
        <taxon>Bacillati</taxon>
        <taxon>Bacillota</taxon>
        <taxon>Clostridia</taxon>
        <taxon>Eubacteriales</taxon>
        <taxon>Oscillospiraceae</taxon>
        <taxon>Anaerofilum</taxon>
    </lineage>
</organism>
<protein>
    <recommendedName>
        <fullName evidence="1">Flavodoxin domain-containing protein</fullName>
    </recommendedName>
</protein>
<dbReference type="Pfam" id="PF12724">
    <property type="entry name" value="Flavodoxin_5"/>
    <property type="match status" value="1"/>
</dbReference>
<accession>A0A923I8Q3</accession>
<comment type="caution">
    <text evidence="2">The sequence shown here is derived from an EMBL/GenBank/DDBJ whole genome shotgun (WGS) entry which is preliminary data.</text>
</comment>
<keyword evidence="3" id="KW-1185">Reference proteome</keyword>
<sequence>MKILIAVAGKTGTALKCGALLARLLPGAEVTDLELDCPDPAAYEAVIVGGAVRMGQLHRKARAFLEQNEATLLARPFGCFVCCAFAERGDEYLRRNVPPALLAHAAAARCLGGELDPKRLNGMSKFVIGSMARSMEKEARPAPALDPAAVRELAAAVRTELDR</sequence>
<dbReference type="Proteomes" id="UP000659630">
    <property type="component" value="Unassembled WGS sequence"/>
</dbReference>
<dbReference type="InterPro" id="IPR026816">
    <property type="entry name" value="Flavodoxin_dom"/>
</dbReference>
<evidence type="ECO:0000313" key="2">
    <source>
        <dbReference type="EMBL" id="MBC5581914.1"/>
    </source>
</evidence>
<gene>
    <name evidence="2" type="ORF">H8S23_10370</name>
</gene>
<reference evidence="2" key="1">
    <citation type="submission" date="2020-08" db="EMBL/GenBank/DDBJ databases">
        <title>Genome public.</title>
        <authorList>
            <person name="Liu C."/>
            <person name="Sun Q."/>
        </authorList>
    </citation>
    <scope>NUCLEOTIDE SEQUENCE</scope>
    <source>
        <strain evidence="2">BX8</strain>
    </source>
</reference>
<dbReference type="AlphaFoldDB" id="A0A923I8Q3"/>
<dbReference type="SUPFAM" id="SSF52218">
    <property type="entry name" value="Flavoproteins"/>
    <property type="match status" value="1"/>
</dbReference>
<name>A0A923I8Q3_9FIRM</name>
<feature type="domain" description="Flavodoxin" evidence="1">
    <location>
        <begin position="4"/>
        <end position="137"/>
    </location>
</feature>
<evidence type="ECO:0000259" key="1">
    <source>
        <dbReference type="Pfam" id="PF12724"/>
    </source>
</evidence>
<evidence type="ECO:0000313" key="3">
    <source>
        <dbReference type="Proteomes" id="UP000659630"/>
    </source>
</evidence>
<dbReference type="RefSeq" id="WP_186888268.1">
    <property type="nucleotide sequence ID" value="NZ_JACONZ010000003.1"/>
</dbReference>
<proteinExistence type="predicted"/>